<feature type="transmembrane region" description="Helical" evidence="7">
    <location>
        <begin position="380"/>
        <end position="397"/>
    </location>
</feature>
<evidence type="ECO:0000256" key="4">
    <source>
        <dbReference type="ARBA" id="ARBA00022692"/>
    </source>
</evidence>
<dbReference type="InterPro" id="IPR036259">
    <property type="entry name" value="MFS_trans_sf"/>
</dbReference>
<organism evidence="9 10">
    <name type="scientific">Amnibacterium kyonggiense</name>
    <dbReference type="NCBI Taxonomy" id="595671"/>
    <lineage>
        <taxon>Bacteria</taxon>
        <taxon>Bacillati</taxon>
        <taxon>Actinomycetota</taxon>
        <taxon>Actinomycetes</taxon>
        <taxon>Micrococcales</taxon>
        <taxon>Microbacteriaceae</taxon>
        <taxon>Amnibacterium</taxon>
    </lineage>
</organism>
<dbReference type="GO" id="GO:0022857">
    <property type="term" value="F:transmembrane transporter activity"/>
    <property type="evidence" value="ECO:0007669"/>
    <property type="project" value="InterPro"/>
</dbReference>
<evidence type="ECO:0000256" key="2">
    <source>
        <dbReference type="ARBA" id="ARBA00022448"/>
    </source>
</evidence>
<keyword evidence="6 7" id="KW-0472">Membrane</keyword>
<reference evidence="9 10" key="1">
    <citation type="submission" date="2019-03" db="EMBL/GenBank/DDBJ databases">
        <title>Genomic Encyclopedia of Archaeal and Bacterial Type Strains, Phase II (KMG-II): from individual species to whole genera.</title>
        <authorList>
            <person name="Goeker M."/>
        </authorList>
    </citation>
    <scope>NUCLEOTIDE SEQUENCE [LARGE SCALE GENOMIC DNA]</scope>
    <source>
        <strain evidence="9 10">DSM 24782</strain>
    </source>
</reference>
<dbReference type="PANTHER" id="PTHR23513">
    <property type="entry name" value="INTEGRAL MEMBRANE EFFLUX PROTEIN-RELATED"/>
    <property type="match status" value="1"/>
</dbReference>
<keyword evidence="5 7" id="KW-1133">Transmembrane helix</keyword>
<dbReference type="PANTHER" id="PTHR23513:SF11">
    <property type="entry name" value="STAPHYLOFERRIN A TRANSPORTER"/>
    <property type="match status" value="1"/>
</dbReference>
<dbReference type="Proteomes" id="UP000295344">
    <property type="component" value="Unassembled WGS sequence"/>
</dbReference>
<evidence type="ECO:0000256" key="6">
    <source>
        <dbReference type="ARBA" id="ARBA00023136"/>
    </source>
</evidence>
<dbReference type="InterPro" id="IPR020846">
    <property type="entry name" value="MFS_dom"/>
</dbReference>
<protein>
    <submittedName>
        <fullName evidence="9">Putative MFS family arabinose efflux permease</fullName>
    </submittedName>
</protein>
<dbReference type="Gene3D" id="1.20.1250.20">
    <property type="entry name" value="MFS general substrate transporter like domains"/>
    <property type="match status" value="1"/>
</dbReference>
<keyword evidence="3" id="KW-1003">Cell membrane</keyword>
<feature type="transmembrane region" description="Helical" evidence="7">
    <location>
        <begin position="228"/>
        <end position="248"/>
    </location>
</feature>
<feature type="transmembrane region" description="Helical" evidence="7">
    <location>
        <begin position="260"/>
        <end position="282"/>
    </location>
</feature>
<name>A0A4R7FQ80_9MICO</name>
<dbReference type="Pfam" id="PF05977">
    <property type="entry name" value="MFS_3"/>
    <property type="match status" value="1"/>
</dbReference>
<evidence type="ECO:0000256" key="3">
    <source>
        <dbReference type="ARBA" id="ARBA00022475"/>
    </source>
</evidence>
<dbReference type="InterPro" id="IPR010290">
    <property type="entry name" value="TM_effector"/>
</dbReference>
<dbReference type="SUPFAM" id="SSF103473">
    <property type="entry name" value="MFS general substrate transporter"/>
    <property type="match status" value="1"/>
</dbReference>
<feature type="transmembrane region" description="Helical" evidence="7">
    <location>
        <begin position="85"/>
        <end position="105"/>
    </location>
</feature>
<feature type="transmembrane region" description="Helical" evidence="7">
    <location>
        <begin position="112"/>
        <end position="131"/>
    </location>
</feature>
<sequence>MSATTGAGMFRSLRGHDYRLWASGAIVSNVGTWMQRTTQDWIVLTRLTDHDAFAVGITTALQFGPQLFLSPLTGYVADRVPKRTLLTITQASMAILGLGLGLLVLTGRDTLVEVYGFALLLGVVAAFDAPARQSFVSDLVGPEDVSNAVALNSASFNLARLLGPSVAGLLTEAVGPGWVFLINSASFAGVLVSLRFIHAPAFGAAGRPTRSFKDIGEGFTTVVRRRDLAIVFVLVAVMGTFGLNFPIYASTMAVLFGQGATGYGLLSSALAIGAVTGALLSARRPAPRFGLLVLASALFGIGLLLGALAPSYLWLAIVLPLVGVASQTFMTTANGLVQMGVDRVVRGRVMALYMATVMGGTVVGGPLVGWVANALGPREGLVVGATAGVVVAVIGAVHQHRHADRPAPVLHTD</sequence>
<evidence type="ECO:0000256" key="7">
    <source>
        <dbReference type="SAM" id="Phobius"/>
    </source>
</evidence>
<evidence type="ECO:0000256" key="1">
    <source>
        <dbReference type="ARBA" id="ARBA00004651"/>
    </source>
</evidence>
<evidence type="ECO:0000259" key="8">
    <source>
        <dbReference type="PROSITE" id="PS50850"/>
    </source>
</evidence>
<evidence type="ECO:0000256" key="5">
    <source>
        <dbReference type="ARBA" id="ARBA00022989"/>
    </source>
</evidence>
<feature type="transmembrane region" description="Helical" evidence="7">
    <location>
        <begin position="178"/>
        <end position="197"/>
    </location>
</feature>
<keyword evidence="4 7" id="KW-0812">Transmembrane</keyword>
<dbReference type="EMBL" id="SOAM01000001">
    <property type="protein sequence ID" value="TDS79749.1"/>
    <property type="molecule type" value="Genomic_DNA"/>
</dbReference>
<dbReference type="PROSITE" id="PS50850">
    <property type="entry name" value="MFS"/>
    <property type="match status" value="1"/>
</dbReference>
<comment type="caution">
    <text evidence="9">The sequence shown here is derived from an EMBL/GenBank/DDBJ whole genome shotgun (WGS) entry which is preliminary data.</text>
</comment>
<keyword evidence="2" id="KW-0813">Transport</keyword>
<feature type="transmembrane region" description="Helical" evidence="7">
    <location>
        <begin position="289"/>
        <end position="308"/>
    </location>
</feature>
<dbReference type="CDD" id="cd06173">
    <property type="entry name" value="MFS_MefA_like"/>
    <property type="match status" value="1"/>
</dbReference>
<keyword evidence="10" id="KW-1185">Reference proteome</keyword>
<evidence type="ECO:0000313" key="10">
    <source>
        <dbReference type="Proteomes" id="UP000295344"/>
    </source>
</evidence>
<gene>
    <name evidence="9" type="ORF">CLV52_0291</name>
</gene>
<comment type="subcellular location">
    <subcellularLocation>
        <location evidence="1">Cell membrane</location>
        <topology evidence="1">Multi-pass membrane protein</topology>
    </subcellularLocation>
</comment>
<proteinExistence type="predicted"/>
<accession>A0A4R7FQ80</accession>
<dbReference type="AlphaFoldDB" id="A0A4R7FQ80"/>
<feature type="domain" description="Major facilitator superfamily (MFS) profile" evidence="8">
    <location>
        <begin position="181"/>
        <end position="413"/>
    </location>
</feature>
<evidence type="ECO:0000313" key="9">
    <source>
        <dbReference type="EMBL" id="TDS79749.1"/>
    </source>
</evidence>
<dbReference type="RefSeq" id="WP_246017884.1">
    <property type="nucleotide sequence ID" value="NZ_BAAARP010000001.1"/>
</dbReference>
<feature type="transmembrane region" description="Helical" evidence="7">
    <location>
        <begin position="314"/>
        <end position="337"/>
    </location>
</feature>
<dbReference type="GO" id="GO:0005886">
    <property type="term" value="C:plasma membrane"/>
    <property type="evidence" value="ECO:0007669"/>
    <property type="project" value="UniProtKB-SubCell"/>
</dbReference>
<feature type="transmembrane region" description="Helical" evidence="7">
    <location>
        <begin position="349"/>
        <end position="368"/>
    </location>
</feature>